<organism evidence="4 5">
    <name type="scientific">Ectobacillus ponti</name>
    <dbReference type="NCBI Taxonomy" id="2961894"/>
    <lineage>
        <taxon>Bacteria</taxon>
        <taxon>Bacillati</taxon>
        <taxon>Bacillota</taxon>
        <taxon>Bacilli</taxon>
        <taxon>Bacillales</taxon>
        <taxon>Bacillaceae</taxon>
        <taxon>Ectobacillus</taxon>
    </lineage>
</organism>
<comment type="similarity">
    <text evidence="1">Belongs to the peptidase U4 family.</text>
</comment>
<protein>
    <recommendedName>
        <fullName evidence="1">Sporulation sigma-E factor-processing peptidase</fullName>
        <ecNumber evidence="1">3.4.23.-</ecNumber>
    </recommendedName>
    <alternativeName>
        <fullName evidence="1">Membrane-associated aspartic protease</fullName>
    </alternativeName>
    <alternativeName>
        <fullName evidence="1">Stage II sporulation protein GA</fullName>
    </alternativeName>
</protein>
<evidence type="ECO:0000256" key="3">
    <source>
        <dbReference type="SAM" id="Phobius"/>
    </source>
</evidence>
<comment type="subunit">
    <text evidence="1">Self-associates. Interacts with SigE. Interacts with SpoIIR.</text>
</comment>
<gene>
    <name evidence="4" type="primary">spoIIGA</name>
    <name evidence="4" type="ORF">NK662_17080</name>
</gene>
<dbReference type="Proteomes" id="UP001156102">
    <property type="component" value="Unassembled WGS sequence"/>
</dbReference>
<evidence type="ECO:0000256" key="2">
    <source>
        <dbReference type="PIRSR" id="PIRSR018571-1"/>
    </source>
</evidence>
<feature type="transmembrane region" description="Helical" evidence="3">
    <location>
        <begin position="129"/>
        <end position="146"/>
    </location>
</feature>
<sequence>MVVYADMVWLLNAGIDLALLLLTAAILKQRVKRWRLLAGALIGSSIVIFAFTPWAQVMTHPLMKLLYSFFIVYTTFGFTRFRTFIQILLMFYFVTFMVGGGLIGFHFFLQTSPLLGGMVSTSTISFGDPVSWVFVLLGVPAAYYFSKKRIEHVEITHIRFDQMVQVELVVGQKVKQIKALIDSGNQLYDPITKTPVMIVEAACTGDLFPTWLLEQAKEPHRFQDAPEEDDWLTRLRMIPYRGVGQSNSFLLAVKPDCIRIHKDGEVLSVQRVLIGITHTTLSADREYECILHPKLLLTAGSITA</sequence>
<keyword evidence="3" id="KW-0812">Transmembrane</keyword>
<dbReference type="NCBIfam" id="TIGR02854">
    <property type="entry name" value="spore_II_GA"/>
    <property type="match status" value="1"/>
</dbReference>
<dbReference type="PIRSF" id="PIRSF018571">
    <property type="entry name" value="SpoIIGA"/>
    <property type="match status" value="1"/>
</dbReference>
<evidence type="ECO:0000256" key="1">
    <source>
        <dbReference type="PIRNR" id="PIRNR018571"/>
    </source>
</evidence>
<dbReference type="EC" id="3.4.23.-" evidence="1"/>
<comment type="subcellular location">
    <subcellularLocation>
        <location evidence="1">Cell membrane</location>
    </subcellularLocation>
</comment>
<feature type="transmembrane region" description="Helical" evidence="3">
    <location>
        <begin position="88"/>
        <end position="109"/>
    </location>
</feature>
<reference evidence="4" key="1">
    <citation type="submission" date="2022-07" db="EMBL/GenBank/DDBJ databases">
        <authorList>
            <person name="Li W.-J."/>
            <person name="Deng Q.-Q."/>
        </authorList>
    </citation>
    <scope>NUCLEOTIDE SEQUENCE</scope>
    <source>
        <strain evidence="4">SYSU M60031</strain>
    </source>
</reference>
<comment type="caution">
    <text evidence="4">The sequence shown here is derived from an EMBL/GenBank/DDBJ whole genome shotgun (WGS) entry which is preliminary data.</text>
</comment>
<feature type="transmembrane region" description="Helical" evidence="3">
    <location>
        <begin position="34"/>
        <end position="55"/>
    </location>
</feature>
<keyword evidence="1" id="KW-0378">Hydrolase</keyword>
<dbReference type="RefSeq" id="WP_254760156.1">
    <property type="nucleotide sequence ID" value="NZ_JANCLT010000010.1"/>
</dbReference>
<keyword evidence="3" id="KW-1133">Transmembrane helix</keyword>
<dbReference type="GO" id="GO:0004190">
    <property type="term" value="F:aspartic-type endopeptidase activity"/>
    <property type="evidence" value="ECO:0007669"/>
    <property type="project" value="UniProtKB-KW"/>
</dbReference>
<dbReference type="GO" id="GO:0030436">
    <property type="term" value="P:asexual sporulation"/>
    <property type="evidence" value="ECO:0007669"/>
    <property type="project" value="InterPro"/>
</dbReference>
<dbReference type="GO" id="GO:0006508">
    <property type="term" value="P:proteolysis"/>
    <property type="evidence" value="ECO:0007669"/>
    <property type="project" value="UniProtKB-KW"/>
</dbReference>
<feature type="transmembrane region" description="Helical" evidence="3">
    <location>
        <begin position="6"/>
        <end position="27"/>
    </location>
</feature>
<keyword evidence="1" id="KW-0064">Aspartyl protease</keyword>
<evidence type="ECO:0000313" key="4">
    <source>
        <dbReference type="EMBL" id="MCP8970237.1"/>
    </source>
</evidence>
<name>A0AA41X7M2_9BACI</name>
<dbReference type="Pfam" id="PF03419">
    <property type="entry name" value="Peptidase_U4"/>
    <property type="match status" value="1"/>
</dbReference>
<dbReference type="InterPro" id="IPR005081">
    <property type="entry name" value="SpoIIGA"/>
</dbReference>
<feature type="transmembrane region" description="Helical" evidence="3">
    <location>
        <begin position="61"/>
        <end position="81"/>
    </location>
</feature>
<accession>A0AA41X7M2</accession>
<keyword evidence="1" id="KW-0645">Protease</keyword>
<dbReference type="EMBL" id="JANCLT010000010">
    <property type="protein sequence ID" value="MCP8970237.1"/>
    <property type="molecule type" value="Genomic_DNA"/>
</dbReference>
<keyword evidence="1" id="KW-1003">Cell membrane</keyword>
<dbReference type="AlphaFoldDB" id="A0AA41X7M2"/>
<comment type="function">
    <text evidence="1">Probable aspartic protease that is responsible for the proteolytic cleavage of the RNA polymerase sigma E factor (SigE/spoIIGB) to yield the active peptide in the mother cell during sporulation. Responds to a signal from the forespore that is triggered by the extracellular signal protein SpoIIR.</text>
</comment>
<keyword evidence="1 3" id="KW-0472">Membrane</keyword>
<keyword evidence="1" id="KW-0749">Sporulation</keyword>
<evidence type="ECO:0000313" key="5">
    <source>
        <dbReference type="Proteomes" id="UP001156102"/>
    </source>
</evidence>
<feature type="active site" evidence="2">
    <location>
        <position position="182"/>
    </location>
</feature>
<dbReference type="GO" id="GO:0005886">
    <property type="term" value="C:plasma membrane"/>
    <property type="evidence" value="ECO:0007669"/>
    <property type="project" value="UniProtKB-SubCell"/>
</dbReference>
<dbReference type="GO" id="GO:0030435">
    <property type="term" value="P:sporulation resulting in formation of a cellular spore"/>
    <property type="evidence" value="ECO:0007669"/>
    <property type="project" value="UniProtKB-KW"/>
</dbReference>
<proteinExistence type="inferred from homology"/>
<keyword evidence="5" id="KW-1185">Reference proteome</keyword>